<dbReference type="Proteomes" id="UP000078290">
    <property type="component" value="Unassembled WGS sequence"/>
</dbReference>
<dbReference type="SUPFAM" id="SSF54001">
    <property type="entry name" value="Cysteine proteinases"/>
    <property type="match status" value="1"/>
</dbReference>
<dbReference type="GO" id="GO:0008234">
    <property type="term" value="F:cysteine-type peptidase activity"/>
    <property type="evidence" value="ECO:0007669"/>
    <property type="project" value="UniProtKB-KW"/>
</dbReference>
<evidence type="ECO:0000256" key="4">
    <source>
        <dbReference type="ARBA" id="ARBA00022807"/>
    </source>
</evidence>
<evidence type="ECO:0000256" key="1">
    <source>
        <dbReference type="ARBA" id="ARBA00007074"/>
    </source>
</evidence>
<dbReference type="PANTHER" id="PTHR47053:SF3">
    <property type="entry name" value="GAMMA-D-GLUTAMYL-L-LYSINE DIPEPTIDYL-PEPTIDASE"/>
    <property type="match status" value="1"/>
</dbReference>
<evidence type="ECO:0000313" key="7">
    <source>
        <dbReference type="EMBL" id="OAT72503.1"/>
    </source>
</evidence>
<dbReference type="OrthoDB" id="9813368at2"/>
<organism evidence="7 8">
    <name type="scientific">Parageobacillus thermoglucosidasius</name>
    <name type="common">Geobacillus thermoglucosidasius</name>
    <dbReference type="NCBI Taxonomy" id="1426"/>
    <lineage>
        <taxon>Bacteria</taxon>
        <taxon>Bacillati</taxon>
        <taxon>Bacillota</taxon>
        <taxon>Bacilli</taxon>
        <taxon>Bacillales</taxon>
        <taxon>Anoxybacillaceae</taxon>
        <taxon>Parageobacillus</taxon>
    </lineage>
</organism>
<feature type="domain" description="NlpC/P60" evidence="6">
    <location>
        <begin position="209"/>
        <end position="333"/>
    </location>
</feature>
<proteinExistence type="inferred from homology"/>
<dbReference type="InterPro" id="IPR057812">
    <property type="entry name" value="SH3_YKFC_2nd"/>
</dbReference>
<name>A0A1B7KQY4_PARTM</name>
<dbReference type="EMBL" id="LXMA01000034">
    <property type="protein sequence ID" value="OAT72503.1"/>
    <property type="molecule type" value="Genomic_DNA"/>
</dbReference>
<dbReference type="GO" id="GO:0006508">
    <property type="term" value="P:proteolysis"/>
    <property type="evidence" value="ECO:0007669"/>
    <property type="project" value="UniProtKB-KW"/>
</dbReference>
<dbReference type="Gene3D" id="3.90.1720.10">
    <property type="entry name" value="endopeptidase domain like (from Nostoc punctiforme)"/>
    <property type="match status" value="1"/>
</dbReference>
<feature type="chain" id="PRO_5008596410" evidence="5">
    <location>
        <begin position="27"/>
        <end position="335"/>
    </location>
</feature>
<evidence type="ECO:0000256" key="3">
    <source>
        <dbReference type="ARBA" id="ARBA00022801"/>
    </source>
</evidence>
<dbReference type="InterPro" id="IPR000064">
    <property type="entry name" value="NLP_P60_dom"/>
</dbReference>
<dbReference type="RefSeq" id="WP_064552286.1">
    <property type="nucleotide sequence ID" value="NZ_LXMA01000034.1"/>
</dbReference>
<dbReference type="AlphaFoldDB" id="A0A1B7KQY4"/>
<dbReference type="Pfam" id="PF00877">
    <property type="entry name" value="NLPC_P60"/>
    <property type="match status" value="1"/>
</dbReference>
<dbReference type="PROSITE" id="PS51935">
    <property type="entry name" value="NLPC_P60"/>
    <property type="match status" value="1"/>
</dbReference>
<comment type="caution">
    <text evidence="7">The sequence shown here is derived from an EMBL/GenBank/DDBJ whole genome shotgun (WGS) entry which is preliminary data.</text>
</comment>
<dbReference type="InterPro" id="IPR051202">
    <property type="entry name" value="Peptidase_C40"/>
</dbReference>
<reference evidence="8" key="1">
    <citation type="submission" date="2016-05" db="EMBL/GenBank/DDBJ databases">
        <authorList>
            <person name="Wang W."/>
            <person name="Zhu L."/>
        </authorList>
    </citation>
    <scope>NUCLEOTIDE SEQUENCE [LARGE SCALE GENOMIC DNA]</scope>
    <source>
        <strain evidence="8">W-2</strain>
    </source>
</reference>
<dbReference type="InterPro" id="IPR038765">
    <property type="entry name" value="Papain-like_cys_pep_sf"/>
</dbReference>
<comment type="similarity">
    <text evidence="1">Belongs to the peptidase C40 family.</text>
</comment>
<evidence type="ECO:0000256" key="5">
    <source>
        <dbReference type="SAM" id="SignalP"/>
    </source>
</evidence>
<dbReference type="Pfam" id="PF23795">
    <property type="entry name" value="SH3_YKFC_2nd"/>
    <property type="match status" value="1"/>
</dbReference>
<gene>
    <name evidence="7" type="ORF">A7K69_10315</name>
</gene>
<keyword evidence="3" id="KW-0378">Hydrolase</keyword>
<keyword evidence="2" id="KW-0645">Protease</keyword>
<sequence>MKKWKWYLTAFLCFCMVFGFLSPANAKTDNDEAAYVDVSVATLWTEPNIARDIDSPSLSNPVDMWKWTKSMTYEEKLWLVGNLETQALYGMKVTILEKRGDWAKVVVHGQPTPRHPLGYPGWMPIRQLTKGKVFAQFQAKPFAQVTSPTAWLYKDPKGNHKFMEISFNTRLPVVHSTKNAVKVMTPSDGAKWLKKEDVQIFRTEADIPSPTGEDLVNTAKQFLGLPYLWAGTSGFGFDCSGFTHTIYKAHGITIPRDSSVQAQFGIPVPESELQPGDLLFFAYNNGTGRVHHVGMYIGSGKMIHSPNSSTTVRIDDYRAPGYGEEFAGARRYIQK</sequence>
<evidence type="ECO:0000259" key="6">
    <source>
        <dbReference type="PROSITE" id="PS51935"/>
    </source>
</evidence>
<dbReference type="PANTHER" id="PTHR47053">
    <property type="entry name" value="MUREIN DD-ENDOPEPTIDASE MEPH-RELATED"/>
    <property type="match status" value="1"/>
</dbReference>
<feature type="signal peptide" evidence="5">
    <location>
        <begin position="1"/>
        <end position="26"/>
    </location>
</feature>
<accession>A0A1B7KQY4</accession>
<dbReference type="Gene3D" id="2.30.30.40">
    <property type="entry name" value="SH3 Domains"/>
    <property type="match status" value="2"/>
</dbReference>
<evidence type="ECO:0000313" key="8">
    <source>
        <dbReference type="Proteomes" id="UP000078290"/>
    </source>
</evidence>
<keyword evidence="5" id="KW-0732">Signal</keyword>
<evidence type="ECO:0000256" key="2">
    <source>
        <dbReference type="ARBA" id="ARBA00022670"/>
    </source>
</evidence>
<protein>
    <submittedName>
        <fullName evidence="7">Peptidase P60</fullName>
    </submittedName>
</protein>
<keyword evidence="4" id="KW-0788">Thiol protease</keyword>